<dbReference type="SUPFAM" id="SSF50129">
    <property type="entry name" value="GroES-like"/>
    <property type="match status" value="2"/>
</dbReference>
<dbReference type="Gene3D" id="3.40.50.720">
    <property type="entry name" value="NAD(P)-binding Rossmann-like Domain"/>
    <property type="match status" value="2"/>
</dbReference>
<gene>
    <name evidence="2" type="ORF">FOZ61_009746</name>
</gene>
<dbReference type="Proteomes" id="UP000570595">
    <property type="component" value="Unassembled WGS sequence"/>
</dbReference>
<dbReference type="Pfam" id="PF13602">
    <property type="entry name" value="ADH_zinc_N_2"/>
    <property type="match status" value="2"/>
</dbReference>
<dbReference type="PANTHER" id="PTHR44013">
    <property type="entry name" value="ZINC-TYPE ALCOHOL DEHYDROGENASE-LIKE PROTEIN C16A3.02C"/>
    <property type="match status" value="1"/>
</dbReference>
<evidence type="ECO:0000259" key="1">
    <source>
        <dbReference type="SMART" id="SM00829"/>
    </source>
</evidence>
<dbReference type="CDD" id="cd08267">
    <property type="entry name" value="MDR1"/>
    <property type="match status" value="2"/>
</dbReference>
<dbReference type="InterPro" id="IPR011032">
    <property type="entry name" value="GroES-like_sf"/>
</dbReference>
<sequence length="653" mass="70897">MKAFVYESSPSGMGWVDSQAVPQPAAAQVQVKVIAAATNPIDLRLAAMPVASRWLRGTAVGFDFAGRVTIGSGDYKVGDLVFGKTKSGSMAEFATANVTEIAHVPEGVDPKVAASLPVANLVSLQALRHGGVTEAGKNVLVIGGSGGTGSSGVQIAKSLGAKVYAVCSGKNSGFVKSLGADVVMDYTKDGFELPNEDCPAGTIDVVYDTVTSPEDFNYEPTARQTLKKGGMYVAIETPSLLDRAKFWLSRASGRNIQRPQYSMWVAQFNHNDLVRLGDLAAKGKLRVQFAEELPFSEGSCCKAYQLQRSRHARGKISFFDFLLLLFMKAFLYGQEDPDKYLWHDHFDVPEPENKKQVQVKVFAAALNPVDYKLPHLPRGNRVKGQPIGYDFAGRITRTTDDCEYQKGDMVFGKALKGCLAEYTLTDVDHIARVPPQIEPKIAAALPVASLFSLQVLRHGGCGENDGKGKSVLVIGASGGVGSSAVQIAKANGCKVYAVCGPSSIDFVKSLGADVVMDYSKEGFELPNDDCPAGTMDMVFDSVTSPVDPNYEPTARRTLKAGCKYICGHSPSKMDWARYLVWYYTGINVQRKNYSLLWTNTNPTDLNKLSQLVMDGKLKININDLPFNEANCRKAYELLKSRRAKGKIVIVMEK</sequence>
<dbReference type="OrthoDB" id="9930022at2759"/>
<feature type="domain" description="Enoyl reductase (ER)" evidence="1">
    <location>
        <begin position="335"/>
        <end position="649"/>
    </location>
</feature>
<dbReference type="GO" id="GO:0008270">
    <property type="term" value="F:zinc ion binding"/>
    <property type="evidence" value="ECO:0007669"/>
    <property type="project" value="InterPro"/>
</dbReference>
<protein>
    <recommendedName>
        <fullName evidence="1">Enoyl reductase (ER) domain-containing protein</fullName>
    </recommendedName>
</protein>
<dbReference type="SMART" id="SM00829">
    <property type="entry name" value="PKS_ER"/>
    <property type="match status" value="1"/>
</dbReference>
<dbReference type="Gene3D" id="3.90.180.10">
    <property type="entry name" value="Medium-chain alcohol dehydrogenases, catalytic domain"/>
    <property type="match status" value="2"/>
</dbReference>
<dbReference type="InterPro" id="IPR002364">
    <property type="entry name" value="Quin_OxRdtase/zeta-crystal_CS"/>
</dbReference>
<dbReference type="InterPro" id="IPR036291">
    <property type="entry name" value="NAD(P)-bd_dom_sf"/>
</dbReference>
<dbReference type="PANTHER" id="PTHR44013:SF1">
    <property type="entry name" value="ZINC-TYPE ALCOHOL DEHYDROGENASE-LIKE PROTEIN C16A3.02C"/>
    <property type="match status" value="1"/>
</dbReference>
<organism evidence="2 3">
    <name type="scientific">Perkinsus olseni</name>
    <name type="common">Perkinsus atlanticus</name>
    <dbReference type="NCBI Taxonomy" id="32597"/>
    <lineage>
        <taxon>Eukaryota</taxon>
        <taxon>Sar</taxon>
        <taxon>Alveolata</taxon>
        <taxon>Perkinsozoa</taxon>
        <taxon>Perkinsea</taxon>
        <taxon>Perkinsida</taxon>
        <taxon>Perkinsidae</taxon>
        <taxon>Perkinsus</taxon>
    </lineage>
</organism>
<dbReference type="InterPro" id="IPR020843">
    <property type="entry name" value="ER"/>
</dbReference>
<accession>A0A7J6KYC2</accession>
<evidence type="ECO:0000313" key="2">
    <source>
        <dbReference type="EMBL" id="KAF4652345.1"/>
    </source>
</evidence>
<dbReference type="AlphaFoldDB" id="A0A7J6KYC2"/>
<dbReference type="InterPro" id="IPR013154">
    <property type="entry name" value="ADH-like_N"/>
</dbReference>
<dbReference type="InterPro" id="IPR052733">
    <property type="entry name" value="Chloroplast_QOR"/>
</dbReference>
<dbReference type="EMBL" id="JABAHT010000734">
    <property type="protein sequence ID" value="KAF4652345.1"/>
    <property type="molecule type" value="Genomic_DNA"/>
</dbReference>
<comment type="caution">
    <text evidence="2">The sequence shown here is derived from an EMBL/GenBank/DDBJ whole genome shotgun (WGS) entry which is preliminary data.</text>
</comment>
<dbReference type="SUPFAM" id="SSF51735">
    <property type="entry name" value="NAD(P)-binding Rossmann-fold domains"/>
    <property type="match status" value="2"/>
</dbReference>
<name>A0A7J6KYC2_PEROL</name>
<dbReference type="PROSITE" id="PS01162">
    <property type="entry name" value="QOR_ZETA_CRYSTAL"/>
    <property type="match status" value="2"/>
</dbReference>
<reference evidence="2 3" key="1">
    <citation type="submission" date="2020-04" db="EMBL/GenBank/DDBJ databases">
        <title>Perkinsus olseni comparative genomics.</title>
        <authorList>
            <person name="Bogema D.R."/>
        </authorList>
    </citation>
    <scope>NUCLEOTIDE SEQUENCE [LARGE SCALE GENOMIC DNA]</scope>
    <source>
        <strain evidence="2">ATCC PRA-179</strain>
    </source>
</reference>
<proteinExistence type="predicted"/>
<dbReference type="GO" id="GO:0016491">
    <property type="term" value="F:oxidoreductase activity"/>
    <property type="evidence" value="ECO:0007669"/>
    <property type="project" value="InterPro"/>
</dbReference>
<evidence type="ECO:0000313" key="3">
    <source>
        <dbReference type="Proteomes" id="UP000570595"/>
    </source>
</evidence>
<dbReference type="Pfam" id="PF08240">
    <property type="entry name" value="ADH_N"/>
    <property type="match status" value="1"/>
</dbReference>